<dbReference type="SUPFAM" id="SSF160240">
    <property type="entry name" value="Cation efflux protein cytoplasmic domain-like"/>
    <property type="match status" value="1"/>
</dbReference>
<organism evidence="12 13">
    <name type="scientific">Jhaorihella thermophila</name>
    <dbReference type="NCBI Taxonomy" id="488547"/>
    <lineage>
        <taxon>Bacteria</taxon>
        <taxon>Pseudomonadati</taxon>
        <taxon>Pseudomonadota</taxon>
        <taxon>Alphaproteobacteria</taxon>
        <taxon>Rhodobacterales</taxon>
        <taxon>Paracoccaceae</taxon>
        <taxon>Jhaorihella</taxon>
    </lineage>
</organism>
<dbReference type="GO" id="GO:0005886">
    <property type="term" value="C:plasma membrane"/>
    <property type="evidence" value="ECO:0007669"/>
    <property type="project" value="UniProtKB-SubCell"/>
</dbReference>
<dbReference type="OrthoDB" id="9806522at2"/>
<feature type="domain" description="Cation efflux protein transmembrane" evidence="10">
    <location>
        <begin position="11"/>
        <end position="202"/>
    </location>
</feature>
<dbReference type="GO" id="GO:0015093">
    <property type="term" value="F:ferrous iron transmembrane transporter activity"/>
    <property type="evidence" value="ECO:0007669"/>
    <property type="project" value="TreeGrafter"/>
</dbReference>
<dbReference type="Gene3D" id="1.20.1510.10">
    <property type="entry name" value="Cation efflux protein transmembrane domain"/>
    <property type="match status" value="1"/>
</dbReference>
<keyword evidence="13" id="KW-1185">Reference proteome</keyword>
<dbReference type="Pfam" id="PF01545">
    <property type="entry name" value="Cation_efflux"/>
    <property type="match status" value="1"/>
</dbReference>
<dbReference type="PANTHER" id="PTHR43840">
    <property type="entry name" value="MITOCHONDRIAL METAL TRANSPORTER 1-RELATED"/>
    <property type="match status" value="1"/>
</dbReference>
<dbReference type="Pfam" id="PF16916">
    <property type="entry name" value="ZT_dimer"/>
    <property type="match status" value="1"/>
</dbReference>
<dbReference type="GO" id="GO:0015086">
    <property type="term" value="F:cadmium ion transmembrane transporter activity"/>
    <property type="evidence" value="ECO:0007669"/>
    <property type="project" value="TreeGrafter"/>
</dbReference>
<dbReference type="InterPro" id="IPR027469">
    <property type="entry name" value="Cation_efflux_TMD_sf"/>
</dbReference>
<dbReference type="InterPro" id="IPR002524">
    <property type="entry name" value="Cation_efflux"/>
</dbReference>
<evidence type="ECO:0000256" key="9">
    <source>
        <dbReference type="SAM" id="Phobius"/>
    </source>
</evidence>
<sequence length="295" mass="31532">MSEITKLAIGSLIVGVVVLGIKYVAYLMTGSVALLSDALESIVNVATAIAALIAVEYASRPADANHPYGHHKAEFFSAVLEGVLIVIAAILIAREAWDAIAHPRSLDAPLAGLAVNVGANVINAVWCWILITRGRRLRSPALVADGKHLLSDVVSSVGVTGGVLVAILTGWPLLDPIMALLIAVNILWAGWKVVRHSLSSLMDEALPEQTLETIRRVIAENASGAVQAHDLRTRHAGQVVFIDFHLIVPGEMSVTDSHVLCDRVEHALREAIPGSQITIHVEPEHKAKPHAIEID</sequence>
<dbReference type="GO" id="GO:0015341">
    <property type="term" value="F:zinc efflux antiporter activity"/>
    <property type="evidence" value="ECO:0007669"/>
    <property type="project" value="TreeGrafter"/>
</dbReference>
<keyword evidence="7 9" id="KW-0472">Membrane</keyword>
<evidence type="ECO:0000313" key="12">
    <source>
        <dbReference type="EMBL" id="SEF87857.1"/>
    </source>
</evidence>
<dbReference type="InterPro" id="IPR036837">
    <property type="entry name" value="Cation_efflux_CTD_sf"/>
</dbReference>
<gene>
    <name evidence="12" type="ORF">SAMN05421751_10694</name>
</gene>
<evidence type="ECO:0000259" key="10">
    <source>
        <dbReference type="Pfam" id="PF01545"/>
    </source>
</evidence>
<reference evidence="13" key="1">
    <citation type="submission" date="2016-10" db="EMBL/GenBank/DDBJ databases">
        <authorList>
            <person name="Varghese N."/>
            <person name="Submissions S."/>
        </authorList>
    </citation>
    <scope>NUCLEOTIDE SEQUENCE [LARGE SCALE GENOMIC DNA]</scope>
    <source>
        <strain evidence="13">DSM 23413</strain>
    </source>
</reference>
<keyword evidence="6 9" id="KW-1133">Transmembrane helix</keyword>
<name>A0A1H5VMV5_9RHOB</name>
<keyword evidence="5 9" id="KW-0812">Transmembrane</keyword>
<keyword evidence="3" id="KW-0813">Transport</keyword>
<evidence type="ECO:0000256" key="5">
    <source>
        <dbReference type="ARBA" id="ARBA00022692"/>
    </source>
</evidence>
<proteinExistence type="inferred from homology"/>
<evidence type="ECO:0000256" key="8">
    <source>
        <dbReference type="ARBA" id="ARBA00068882"/>
    </source>
</evidence>
<feature type="transmembrane region" description="Helical" evidence="9">
    <location>
        <begin position="153"/>
        <end position="171"/>
    </location>
</feature>
<evidence type="ECO:0000256" key="2">
    <source>
        <dbReference type="ARBA" id="ARBA00008114"/>
    </source>
</evidence>
<dbReference type="PANTHER" id="PTHR43840:SF15">
    <property type="entry name" value="MITOCHONDRIAL METAL TRANSPORTER 1-RELATED"/>
    <property type="match status" value="1"/>
</dbReference>
<evidence type="ECO:0000256" key="4">
    <source>
        <dbReference type="ARBA" id="ARBA00022475"/>
    </source>
</evidence>
<dbReference type="EMBL" id="FNVD01000006">
    <property type="protein sequence ID" value="SEF87857.1"/>
    <property type="molecule type" value="Genomic_DNA"/>
</dbReference>
<evidence type="ECO:0000256" key="6">
    <source>
        <dbReference type="ARBA" id="ARBA00022989"/>
    </source>
</evidence>
<keyword evidence="4" id="KW-1003">Cell membrane</keyword>
<feature type="domain" description="Cation efflux protein cytoplasmic" evidence="11">
    <location>
        <begin position="206"/>
        <end position="284"/>
    </location>
</feature>
<feature type="transmembrane region" description="Helical" evidence="9">
    <location>
        <begin position="7"/>
        <end position="26"/>
    </location>
</feature>
<comment type="subcellular location">
    <subcellularLocation>
        <location evidence="1">Cell membrane</location>
        <topology evidence="1">Multi-pass membrane protein</topology>
    </subcellularLocation>
</comment>
<accession>A0A1H5VMV5</accession>
<evidence type="ECO:0000259" key="11">
    <source>
        <dbReference type="Pfam" id="PF16916"/>
    </source>
</evidence>
<dbReference type="InterPro" id="IPR027470">
    <property type="entry name" value="Cation_efflux_CTD"/>
</dbReference>
<dbReference type="AlphaFoldDB" id="A0A1H5VMV5"/>
<dbReference type="NCBIfam" id="TIGR01297">
    <property type="entry name" value="CDF"/>
    <property type="match status" value="1"/>
</dbReference>
<dbReference type="GO" id="GO:0006882">
    <property type="term" value="P:intracellular zinc ion homeostasis"/>
    <property type="evidence" value="ECO:0007669"/>
    <property type="project" value="TreeGrafter"/>
</dbReference>
<evidence type="ECO:0000313" key="13">
    <source>
        <dbReference type="Proteomes" id="UP000236742"/>
    </source>
</evidence>
<feature type="transmembrane region" description="Helical" evidence="9">
    <location>
        <begin position="113"/>
        <end position="132"/>
    </location>
</feature>
<dbReference type="SUPFAM" id="SSF161111">
    <property type="entry name" value="Cation efflux protein transmembrane domain-like"/>
    <property type="match status" value="1"/>
</dbReference>
<comment type="similarity">
    <text evidence="2">Belongs to the cation diffusion facilitator (CDF) transporter (TC 2.A.4) family.</text>
</comment>
<dbReference type="InterPro" id="IPR050291">
    <property type="entry name" value="CDF_Transporter"/>
</dbReference>
<evidence type="ECO:0000256" key="7">
    <source>
        <dbReference type="ARBA" id="ARBA00023136"/>
    </source>
</evidence>
<dbReference type="RefSeq" id="WP_104007780.1">
    <property type="nucleotide sequence ID" value="NZ_FNVD01000006.1"/>
</dbReference>
<dbReference type="FunFam" id="3.30.70.1350:FF:000002">
    <property type="entry name" value="Ferrous-iron efflux pump FieF"/>
    <property type="match status" value="1"/>
</dbReference>
<dbReference type="InterPro" id="IPR058533">
    <property type="entry name" value="Cation_efflux_TM"/>
</dbReference>
<evidence type="ECO:0000256" key="3">
    <source>
        <dbReference type="ARBA" id="ARBA00022448"/>
    </source>
</evidence>
<feature type="transmembrane region" description="Helical" evidence="9">
    <location>
        <begin position="38"/>
        <end position="55"/>
    </location>
</feature>
<feature type="transmembrane region" description="Helical" evidence="9">
    <location>
        <begin position="75"/>
        <end position="93"/>
    </location>
</feature>
<dbReference type="Proteomes" id="UP000236742">
    <property type="component" value="Unassembled WGS sequence"/>
</dbReference>
<protein>
    <recommendedName>
        <fullName evidence="8">Protein p34</fullName>
    </recommendedName>
</protein>
<evidence type="ECO:0000256" key="1">
    <source>
        <dbReference type="ARBA" id="ARBA00004651"/>
    </source>
</evidence>
<dbReference type="Gene3D" id="3.30.70.1350">
    <property type="entry name" value="Cation efflux protein, cytoplasmic domain"/>
    <property type="match status" value="1"/>
</dbReference>